<keyword evidence="2" id="KW-0732">Signal</keyword>
<keyword evidence="14" id="KW-0482">Metalloprotease</keyword>
<evidence type="ECO:0000256" key="11">
    <source>
        <dbReference type="PIRSR" id="PIRSR601548-5"/>
    </source>
</evidence>
<evidence type="ECO:0000256" key="6">
    <source>
        <dbReference type="PIRSR" id="PIRSR601548-10"/>
    </source>
</evidence>
<dbReference type="GO" id="GO:0006508">
    <property type="term" value="P:proteolysis"/>
    <property type="evidence" value="ECO:0007669"/>
    <property type="project" value="UniProtKB-KW"/>
</dbReference>
<dbReference type="PANTHER" id="PTHR10514:SF27">
    <property type="entry name" value="ANGIOTENSIN-CONVERTING ENZYME"/>
    <property type="match status" value="1"/>
</dbReference>
<dbReference type="PANTHER" id="PTHR10514">
    <property type="entry name" value="ANGIOTENSIN-CONVERTING ENZYME"/>
    <property type="match status" value="1"/>
</dbReference>
<feature type="disulfide bond" evidence="10">
    <location>
        <begin position="461"/>
        <end position="473"/>
    </location>
</feature>
<feature type="binding site" evidence="8">
    <location>
        <position position="118"/>
    </location>
    <ligand>
        <name>chloride</name>
        <dbReference type="ChEBI" id="CHEBI:17996"/>
        <label>1</label>
    </ligand>
</feature>
<evidence type="ECO:0000313" key="16">
    <source>
        <dbReference type="Proteomes" id="UP001445076"/>
    </source>
</evidence>
<feature type="glycosylation site" description="N-linked (GlcNAc...) asparagine; partial" evidence="6">
    <location>
        <position position="509"/>
    </location>
</feature>
<dbReference type="GO" id="GO:0008241">
    <property type="term" value="F:peptidyl-dipeptidase activity"/>
    <property type="evidence" value="ECO:0007669"/>
    <property type="project" value="InterPro"/>
</dbReference>
<feature type="active site" description="Proton donor 2" evidence="7">
    <location>
        <position position="436"/>
    </location>
</feature>
<feature type="active site" description="Proton acceptor 2" evidence="7">
    <location>
        <position position="297"/>
    </location>
</feature>
<reference evidence="15 16" key="1">
    <citation type="journal article" date="2024" name="BMC Genomics">
        <title>Genome assembly of redclaw crayfish (Cherax quadricarinatus) provides insights into its immune adaptation and hypoxia tolerance.</title>
        <authorList>
            <person name="Liu Z."/>
            <person name="Zheng J."/>
            <person name="Li H."/>
            <person name="Fang K."/>
            <person name="Wang S."/>
            <person name="He J."/>
            <person name="Zhou D."/>
            <person name="Weng S."/>
            <person name="Chi M."/>
            <person name="Gu Z."/>
            <person name="He J."/>
            <person name="Li F."/>
            <person name="Wang M."/>
        </authorList>
    </citation>
    <scope>NUCLEOTIDE SEQUENCE [LARGE SCALE GENOMIC DNA]</scope>
    <source>
        <strain evidence="15">ZL_2023a</strain>
    </source>
</reference>
<dbReference type="GO" id="GO:0008237">
    <property type="term" value="F:metallopeptidase activity"/>
    <property type="evidence" value="ECO:0007669"/>
    <property type="project" value="UniProtKB-KW"/>
</dbReference>
<evidence type="ECO:0000256" key="5">
    <source>
        <dbReference type="PIRSR" id="PIRSR601548-1"/>
    </source>
</evidence>
<dbReference type="PROSITE" id="PS52011">
    <property type="entry name" value="PEPTIDASE_M2"/>
    <property type="match status" value="2"/>
</dbReference>
<keyword evidence="4 6" id="KW-0325">Glycoprotein</keyword>
<dbReference type="Gene3D" id="1.10.1370.30">
    <property type="match status" value="1"/>
</dbReference>
<evidence type="ECO:0000256" key="13">
    <source>
        <dbReference type="PROSITE-ProRule" id="PRU01355"/>
    </source>
</evidence>
<evidence type="ECO:0000256" key="12">
    <source>
        <dbReference type="PIRSR" id="PIRSR601548-8"/>
    </source>
</evidence>
<dbReference type="GO" id="GO:0046872">
    <property type="term" value="F:metal ion binding"/>
    <property type="evidence" value="ECO:0007669"/>
    <property type="project" value="UniProtKB-KW"/>
</dbReference>
<evidence type="ECO:0000256" key="10">
    <source>
        <dbReference type="PIRSR" id="PIRSR601548-4"/>
    </source>
</evidence>
<evidence type="ECO:0000256" key="8">
    <source>
        <dbReference type="PIRSR" id="PIRSR601548-2"/>
    </source>
</evidence>
<feature type="non-terminal residue" evidence="15">
    <location>
        <position position="673"/>
    </location>
</feature>
<evidence type="ECO:0000313" key="15">
    <source>
        <dbReference type="EMBL" id="KAK8737724.1"/>
    </source>
</evidence>
<feature type="glycosylation site" description="N-linked (GlcNAc...) asparagine" evidence="11">
    <location>
        <position position="47"/>
    </location>
</feature>
<keyword evidence="14" id="KW-0645">Protease</keyword>
<keyword evidence="9 14" id="KW-0479">Metal-binding</keyword>
<feature type="binding site" evidence="9">
    <location>
        <position position="324"/>
    </location>
    <ligand>
        <name>Zn(2+)</name>
        <dbReference type="ChEBI" id="CHEBI:29105"/>
        <label>1</label>
        <note>catalytic</note>
    </ligand>
</feature>
<sequence length="673" mass="77333">MELYRRFRFLSKKGPGALQPDELSEYKTLQANMETIYSTATICDYHNQTKCDLILEPDIVTVMASSEDWDELLYTWEQWRENTGKKMREDFVRFVELSNEAATLDGFSDTGSYWLNAYTVDEREAEEWTDGATLDQQHFRMMVDAVWQDVSERLYKKLHAYVRMRLQEVYPGKIDPTGPIPSHILGDMWAQDWSNIARHVMPFPEMPTFDVTDSMVENGWDIDRMFHAAEDFFRSIGLFDMTQTFWDKSVVNQTAWGKTMVCHASAEDFCLGPEGEDYRIKMCTEVNMVDLITVHHEMGHIEYFMAYKNQPLVFRDSANPGFHEAIGDLIALSMSTPKHLEDVLGLTPTPAKVSDPRYTDDEKRDLNFLMKMALEKIAFLPFGYLIDMYRWGVFDGSIPIDELNAGWWNLRESLQGVTPPAGQRGEEFFDPGAKYHVPANVPYIRYFVSFIVQFQFHARLCEAAGHTGPLHTCDIYNNTDAGGILRSALEKGFSEPWPKVLSELGGSQNMESQHIINYFEPLLTYLDQELLDADQCIGWGDECFAPVSLADRSVIPKQDPRDNETAAGLAMSEMNTDMTNLVQNATLVDWTYYNDVTTANADASNEAWLLVKNASGKWHKDVIESYNYQEFKDSYLRRQFELQKNLGTAALTDEDFIELNKIIKDMTAIYTNR</sequence>
<protein>
    <recommendedName>
        <fullName evidence="14">Angiotensin-converting enzyme</fullName>
        <ecNumber evidence="14">3.4.-.-</ecNumber>
    </recommendedName>
</protein>
<feature type="binding site" evidence="9">
    <location>
        <position position="296"/>
    </location>
    <ligand>
        <name>Zn(2+)</name>
        <dbReference type="ChEBI" id="CHEBI:29105"/>
        <label>1</label>
        <note>catalytic</note>
    </ligand>
</feature>
<comment type="similarity">
    <text evidence="1 13 14">Belongs to the peptidase M2 family.</text>
</comment>
<comment type="caution">
    <text evidence="15">The sequence shown here is derived from an EMBL/GenBank/DDBJ whole genome shotgun (WGS) entry which is preliminary data.</text>
</comment>
<keyword evidence="9 14" id="KW-0862">Zinc</keyword>
<dbReference type="PRINTS" id="PR00791">
    <property type="entry name" value="PEPDIPTASEA"/>
</dbReference>
<keyword evidence="14" id="KW-0378">Hydrolase</keyword>
<name>A0AAW0XBN3_CHEQU</name>
<feature type="active site" description="Proton acceptor 1" evidence="5">
    <location>
        <position position="297"/>
    </location>
</feature>
<accession>A0AAW0XBN3</accession>
<evidence type="ECO:0000256" key="1">
    <source>
        <dbReference type="ARBA" id="ARBA00008139"/>
    </source>
</evidence>
<dbReference type="EC" id="3.4.-.-" evidence="14"/>
<evidence type="ECO:0000256" key="4">
    <source>
        <dbReference type="ARBA" id="ARBA00023180"/>
    </source>
</evidence>
<evidence type="ECO:0000256" key="2">
    <source>
        <dbReference type="ARBA" id="ARBA00022729"/>
    </source>
</evidence>
<keyword evidence="14" id="KW-0121">Carboxypeptidase</keyword>
<dbReference type="AlphaFoldDB" id="A0AAW0XBN3"/>
<feature type="active site" description="Proton donor 1" evidence="5">
    <location>
        <position position="436"/>
    </location>
</feature>
<evidence type="ECO:0000256" key="9">
    <source>
        <dbReference type="PIRSR" id="PIRSR601548-3"/>
    </source>
</evidence>
<dbReference type="CDD" id="cd06461">
    <property type="entry name" value="M2_ACE"/>
    <property type="match status" value="1"/>
</dbReference>
<feature type="binding site" evidence="12">
    <location>
        <position position="300"/>
    </location>
    <ligand>
        <name>Zn(2+)</name>
        <dbReference type="ChEBI" id="CHEBI:29105"/>
        <label>2</label>
        <note>catalytic</note>
    </ligand>
</feature>
<keyword evidence="3 10" id="KW-1015">Disulfide bond</keyword>
<comment type="cofactor">
    <cofactor evidence="14">
        <name>Zn(2+)</name>
        <dbReference type="ChEBI" id="CHEBI:29105"/>
    </cofactor>
    <text evidence="14">Binds 2 Zn(2+) ions per subunit.</text>
</comment>
<evidence type="ECO:0000256" key="3">
    <source>
        <dbReference type="ARBA" id="ARBA00023157"/>
    </source>
</evidence>
<evidence type="ECO:0000256" key="7">
    <source>
        <dbReference type="PIRSR" id="PIRSR601548-11"/>
    </source>
</evidence>
<comment type="caution">
    <text evidence="13">Lacks conserved residue(s) required for the propagation of feature annotation.</text>
</comment>
<dbReference type="EMBL" id="JARKIK010000041">
    <property type="protein sequence ID" value="KAK8737724.1"/>
    <property type="molecule type" value="Genomic_DNA"/>
</dbReference>
<evidence type="ECO:0000256" key="14">
    <source>
        <dbReference type="RuleBase" id="RU361144"/>
    </source>
</evidence>
<feature type="binding site" evidence="12">
    <location>
        <position position="296"/>
    </location>
    <ligand>
        <name>Zn(2+)</name>
        <dbReference type="ChEBI" id="CHEBI:29105"/>
        <label>2</label>
        <note>catalytic</note>
    </ligand>
</feature>
<feature type="binding site" evidence="12">
    <location>
        <position position="324"/>
    </location>
    <ligand>
        <name>Zn(2+)</name>
        <dbReference type="ChEBI" id="CHEBI:29105"/>
        <label>2</label>
        <note>catalytic</note>
    </ligand>
</feature>
<dbReference type="GO" id="GO:0004180">
    <property type="term" value="F:carboxypeptidase activity"/>
    <property type="evidence" value="ECO:0007669"/>
    <property type="project" value="UniProtKB-KW"/>
</dbReference>
<dbReference type="Proteomes" id="UP001445076">
    <property type="component" value="Unassembled WGS sequence"/>
</dbReference>
<organism evidence="15 16">
    <name type="scientific">Cherax quadricarinatus</name>
    <name type="common">Australian red claw crayfish</name>
    <dbReference type="NCBI Taxonomy" id="27406"/>
    <lineage>
        <taxon>Eukaryota</taxon>
        <taxon>Metazoa</taxon>
        <taxon>Ecdysozoa</taxon>
        <taxon>Arthropoda</taxon>
        <taxon>Crustacea</taxon>
        <taxon>Multicrustacea</taxon>
        <taxon>Malacostraca</taxon>
        <taxon>Eumalacostraca</taxon>
        <taxon>Eucarida</taxon>
        <taxon>Decapoda</taxon>
        <taxon>Pleocyemata</taxon>
        <taxon>Astacidea</taxon>
        <taxon>Parastacoidea</taxon>
        <taxon>Parastacidae</taxon>
        <taxon>Cherax</taxon>
    </lineage>
</organism>
<feature type="binding site" evidence="9">
    <location>
        <position position="300"/>
    </location>
    <ligand>
        <name>Zn(2+)</name>
        <dbReference type="ChEBI" id="CHEBI:29105"/>
        <label>1</label>
        <note>catalytic</note>
    </ligand>
</feature>
<feature type="disulfide bond" evidence="13">
    <location>
        <begin position="43"/>
        <end position="51"/>
    </location>
</feature>
<dbReference type="Pfam" id="PF01401">
    <property type="entry name" value="Peptidase_M2"/>
    <property type="match status" value="2"/>
</dbReference>
<proteinExistence type="inferred from homology"/>
<gene>
    <name evidence="15" type="ORF">OTU49_004209</name>
</gene>
<dbReference type="InterPro" id="IPR001548">
    <property type="entry name" value="Peptidase_M2"/>
</dbReference>
<dbReference type="SUPFAM" id="SSF55486">
    <property type="entry name" value="Metalloproteases ('zincins'), catalytic domain"/>
    <property type="match status" value="2"/>
</dbReference>
<feature type="binding site" evidence="8">
    <location>
        <position position="445"/>
    </location>
    <ligand>
        <name>chloride</name>
        <dbReference type="ChEBI" id="CHEBI:17996"/>
        <label>1</label>
    </ligand>
</feature>
<keyword evidence="16" id="KW-1185">Reference proteome</keyword>
<dbReference type="GO" id="GO:0005886">
    <property type="term" value="C:plasma membrane"/>
    <property type="evidence" value="ECO:0007669"/>
    <property type="project" value="TreeGrafter"/>
</dbReference>
<feature type="disulfide bond" evidence="10">
    <location>
        <begin position="262"/>
        <end position="283"/>
    </location>
</feature>